<evidence type="ECO:0000259" key="6">
    <source>
        <dbReference type="Pfam" id="PF04542"/>
    </source>
</evidence>
<dbReference type="AlphaFoldDB" id="A0A0A0HX93"/>
<dbReference type="InterPro" id="IPR036388">
    <property type="entry name" value="WH-like_DNA-bd_sf"/>
</dbReference>
<dbReference type="Gene3D" id="1.10.10.10">
    <property type="entry name" value="Winged helix-like DNA-binding domain superfamily/Winged helix DNA-binding domain"/>
    <property type="match status" value="1"/>
</dbReference>
<dbReference type="SUPFAM" id="SSF88946">
    <property type="entry name" value="Sigma2 domain of RNA polymerase sigma factors"/>
    <property type="match status" value="1"/>
</dbReference>
<evidence type="ECO:0000256" key="4">
    <source>
        <dbReference type="ARBA" id="ARBA00023125"/>
    </source>
</evidence>
<dbReference type="Pfam" id="PF08281">
    <property type="entry name" value="Sigma70_r4_2"/>
    <property type="match status" value="1"/>
</dbReference>
<evidence type="ECO:0000256" key="1">
    <source>
        <dbReference type="ARBA" id="ARBA00010641"/>
    </source>
</evidence>
<dbReference type="PANTHER" id="PTHR43133:SF52">
    <property type="entry name" value="ECF RNA POLYMERASE SIGMA FACTOR SIGL"/>
    <property type="match status" value="1"/>
</dbReference>
<keyword evidence="4" id="KW-0238">DNA-binding</keyword>
<dbReference type="Gene3D" id="1.10.1740.10">
    <property type="match status" value="1"/>
</dbReference>
<organism evidence="8 9">
    <name type="scientific">Clostridium botulinum C/D str. DC5</name>
    <dbReference type="NCBI Taxonomy" id="1443128"/>
    <lineage>
        <taxon>Bacteria</taxon>
        <taxon>Bacillati</taxon>
        <taxon>Bacillota</taxon>
        <taxon>Clostridia</taxon>
        <taxon>Eubacteriales</taxon>
        <taxon>Clostridiaceae</taxon>
        <taxon>Clostridium</taxon>
    </lineage>
</organism>
<dbReference type="GO" id="GO:0006352">
    <property type="term" value="P:DNA-templated transcription initiation"/>
    <property type="evidence" value="ECO:0007669"/>
    <property type="project" value="InterPro"/>
</dbReference>
<feature type="domain" description="RNA polymerase sigma-70 region 2" evidence="6">
    <location>
        <begin position="9"/>
        <end position="74"/>
    </location>
</feature>
<dbReference type="Proteomes" id="UP000030014">
    <property type="component" value="Unassembled WGS sequence"/>
</dbReference>
<dbReference type="RefSeq" id="WP_039260305.1">
    <property type="nucleotide sequence ID" value="NZ_JDRY01000175.1"/>
</dbReference>
<dbReference type="EMBL" id="JDRY01000175">
    <property type="protein sequence ID" value="KGM93013.1"/>
    <property type="molecule type" value="Genomic_DNA"/>
</dbReference>
<gene>
    <name evidence="8" type="ORF">Z955_16305</name>
</gene>
<dbReference type="GO" id="GO:0016987">
    <property type="term" value="F:sigma factor activity"/>
    <property type="evidence" value="ECO:0007669"/>
    <property type="project" value="UniProtKB-KW"/>
</dbReference>
<keyword evidence="2" id="KW-0805">Transcription regulation</keyword>
<dbReference type="Pfam" id="PF04542">
    <property type="entry name" value="Sigma70_r2"/>
    <property type="match status" value="1"/>
</dbReference>
<evidence type="ECO:0000313" key="9">
    <source>
        <dbReference type="Proteomes" id="UP000030014"/>
    </source>
</evidence>
<accession>A0A0A0HX93</accession>
<dbReference type="PANTHER" id="PTHR43133">
    <property type="entry name" value="RNA POLYMERASE ECF-TYPE SIGMA FACTO"/>
    <property type="match status" value="1"/>
</dbReference>
<dbReference type="InterPro" id="IPR013325">
    <property type="entry name" value="RNA_pol_sigma_r2"/>
</dbReference>
<proteinExistence type="inferred from homology"/>
<comment type="similarity">
    <text evidence="1">Belongs to the sigma-70 factor family. ECF subfamily.</text>
</comment>
<sequence>MDNELLLDLYKRQAKIIFSYLIKCGFKSEEAEDIVQEGFIKAIEYMGGVSNNNMSSWLFTVCMNNFKNRINRRKNLNKIIVNSYEPFLQDLYDTSALDEVLLLEKKENIRECLNLLKEEYKSLLIFKYELDLSYKEMSLLLGISEDVIKTYLYRARNKFKEIWREQYE</sequence>
<reference evidence="8 9" key="1">
    <citation type="submission" date="2014-01" db="EMBL/GenBank/DDBJ databases">
        <title>Plasmidome dynamics in the species complex Clostridium novyi sensu lato converts strains of independent lineages into distinctly different pathogens.</title>
        <authorList>
            <person name="Skarin H."/>
            <person name="Segerman B."/>
        </authorList>
    </citation>
    <scope>NUCLEOTIDE SEQUENCE [LARGE SCALE GENOMIC DNA]</scope>
    <source>
        <strain evidence="8 9">DC5</strain>
    </source>
</reference>
<comment type="caution">
    <text evidence="8">The sequence shown here is derived from an EMBL/GenBank/DDBJ whole genome shotgun (WGS) entry which is preliminary data.</text>
</comment>
<protein>
    <submittedName>
        <fullName evidence="8">RNA polymerase sigma factor</fullName>
    </submittedName>
</protein>
<keyword evidence="3" id="KW-0731">Sigma factor</keyword>
<dbReference type="InterPro" id="IPR013324">
    <property type="entry name" value="RNA_pol_sigma_r3/r4-like"/>
</dbReference>
<dbReference type="InterPro" id="IPR014284">
    <property type="entry name" value="RNA_pol_sigma-70_dom"/>
</dbReference>
<evidence type="ECO:0000313" key="8">
    <source>
        <dbReference type="EMBL" id="KGM93013.1"/>
    </source>
</evidence>
<dbReference type="GO" id="GO:0003677">
    <property type="term" value="F:DNA binding"/>
    <property type="evidence" value="ECO:0007669"/>
    <property type="project" value="UniProtKB-KW"/>
</dbReference>
<dbReference type="CDD" id="cd06171">
    <property type="entry name" value="Sigma70_r4"/>
    <property type="match status" value="1"/>
</dbReference>
<dbReference type="SUPFAM" id="SSF88659">
    <property type="entry name" value="Sigma3 and sigma4 domains of RNA polymerase sigma factors"/>
    <property type="match status" value="1"/>
</dbReference>
<dbReference type="InterPro" id="IPR013249">
    <property type="entry name" value="RNA_pol_sigma70_r4_t2"/>
</dbReference>
<evidence type="ECO:0000256" key="2">
    <source>
        <dbReference type="ARBA" id="ARBA00023015"/>
    </source>
</evidence>
<evidence type="ECO:0000256" key="5">
    <source>
        <dbReference type="ARBA" id="ARBA00023163"/>
    </source>
</evidence>
<dbReference type="InterPro" id="IPR007627">
    <property type="entry name" value="RNA_pol_sigma70_r2"/>
</dbReference>
<dbReference type="InterPro" id="IPR039425">
    <property type="entry name" value="RNA_pol_sigma-70-like"/>
</dbReference>
<feature type="domain" description="RNA polymerase sigma factor 70 region 4 type 2" evidence="7">
    <location>
        <begin position="107"/>
        <end position="158"/>
    </location>
</feature>
<keyword evidence="5" id="KW-0804">Transcription</keyword>
<dbReference type="NCBIfam" id="TIGR02937">
    <property type="entry name" value="sigma70-ECF"/>
    <property type="match status" value="1"/>
</dbReference>
<evidence type="ECO:0000259" key="7">
    <source>
        <dbReference type="Pfam" id="PF08281"/>
    </source>
</evidence>
<name>A0A0A0HX93_CLOBO</name>
<evidence type="ECO:0000256" key="3">
    <source>
        <dbReference type="ARBA" id="ARBA00023082"/>
    </source>
</evidence>